<dbReference type="Pfam" id="PF00271">
    <property type="entry name" value="Helicase_C"/>
    <property type="match status" value="1"/>
</dbReference>
<dbReference type="InterPro" id="IPR011545">
    <property type="entry name" value="DEAD/DEAH_box_helicase_dom"/>
</dbReference>
<dbReference type="EC" id="3.6.4.13" evidence="2"/>
<evidence type="ECO:0000256" key="3">
    <source>
        <dbReference type="ARBA" id="ARBA00022741"/>
    </source>
</evidence>
<keyword evidence="3" id="KW-0547">Nucleotide-binding</keyword>
<feature type="compositionally biased region" description="Low complexity" evidence="9">
    <location>
        <begin position="52"/>
        <end position="68"/>
    </location>
</feature>
<dbReference type="GO" id="GO:0003676">
    <property type="term" value="F:nucleic acid binding"/>
    <property type="evidence" value="ECO:0007669"/>
    <property type="project" value="InterPro"/>
</dbReference>
<dbReference type="SMART" id="SM00487">
    <property type="entry name" value="DEXDc"/>
    <property type="match status" value="1"/>
</dbReference>
<evidence type="ECO:0000259" key="12">
    <source>
        <dbReference type="PROSITE" id="PS51195"/>
    </source>
</evidence>
<feature type="region of interest" description="Disordered" evidence="9">
    <location>
        <begin position="698"/>
        <end position="750"/>
    </location>
</feature>
<dbReference type="Pfam" id="PF00270">
    <property type="entry name" value="DEAD"/>
    <property type="match status" value="1"/>
</dbReference>
<dbReference type="PROSITE" id="PS51192">
    <property type="entry name" value="HELICASE_ATP_BIND_1"/>
    <property type="match status" value="1"/>
</dbReference>
<feature type="domain" description="Helicase C-terminal" evidence="11">
    <location>
        <begin position="537"/>
        <end position="683"/>
    </location>
</feature>
<feature type="short sequence motif" description="Q motif" evidence="8">
    <location>
        <begin position="261"/>
        <end position="289"/>
    </location>
</feature>
<evidence type="ECO:0000313" key="14">
    <source>
        <dbReference type="Proteomes" id="UP000256601"/>
    </source>
</evidence>
<feature type="compositionally biased region" description="Basic and acidic residues" evidence="9">
    <location>
        <begin position="704"/>
        <end position="724"/>
    </location>
</feature>
<dbReference type="VEuPathDB" id="FungiDB:YALI1_C06917g"/>
<dbReference type="SUPFAM" id="SSF52540">
    <property type="entry name" value="P-loop containing nucleoside triphosphate hydrolases"/>
    <property type="match status" value="2"/>
</dbReference>
<dbReference type="Gene3D" id="3.40.50.300">
    <property type="entry name" value="P-loop containing nucleotide triphosphate hydrolases"/>
    <property type="match status" value="2"/>
</dbReference>
<dbReference type="InterPro" id="IPR000629">
    <property type="entry name" value="RNA-helicase_DEAD-box_CS"/>
</dbReference>
<dbReference type="InterPro" id="IPR014014">
    <property type="entry name" value="RNA_helicase_DEAD_Q_motif"/>
</dbReference>
<evidence type="ECO:0000256" key="6">
    <source>
        <dbReference type="ARBA" id="ARBA00022840"/>
    </source>
</evidence>
<dbReference type="CDD" id="cd22474">
    <property type="entry name" value="KH-I_PRP5_like"/>
    <property type="match status" value="1"/>
</dbReference>
<dbReference type="InterPro" id="IPR001650">
    <property type="entry name" value="Helicase_C-like"/>
</dbReference>
<feature type="compositionally biased region" description="Polar residues" evidence="9">
    <location>
        <begin position="734"/>
        <end position="745"/>
    </location>
</feature>
<dbReference type="Proteomes" id="UP000256601">
    <property type="component" value="Unassembled WGS sequence"/>
</dbReference>
<dbReference type="GO" id="GO:0016787">
    <property type="term" value="F:hydrolase activity"/>
    <property type="evidence" value="ECO:0007669"/>
    <property type="project" value="UniProtKB-KW"/>
</dbReference>
<dbReference type="GO" id="GO:0005634">
    <property type="term" value="C:nucleus"/>
    <property type="evidence" value="ECO:0007669"/>
    <property type="project" value="UniProtKB-SubCell"/>
</dbReference>
<organism evidence="13 14">
    <name type="scientific">Yarrowia lipolytica</name>
    <name type="common">Candida lipolytica</name>
    <dbReference type="NCBI Taxonomy" id="4952"/>
    <lineage>
        <taxon>Eukaryota</taxon>
        <taxon>Fungi</taxon>
        <taxon>Dikarya</taxon>
        <taxon>Ascomycota</taxon>
        <taxon>Saccharomycotina</taxon>
        <taxon>Dipodascomycetes</taxon>
        <taxon>Dipodascales</taxon>
        <taxon>Dipodascales incertae sedis</taxon>
        <taxon>Yarrowia</taxon>
    </lineage>
</organism>
<feature type="domain" description="DEAD-box RNA helicase Q" evidence="12">
    <location>
        <begin position="261"/>
        <end position="289"/>
    </location>
</feature>
<dbReference type="PROSITE" id="PS51194">
    <property type="entry name" value="HELICASE_CTER"/>
    <property type="match status" value="1"/>
</dbReference>
<accession>A0A371C7U0</accession>
<dbReference type="FunFam" id="3.40.50.300:FF:000079">
    <property type="entry name" value="probable ATP-dependent RNA helicase DDX17"/>
    <property type="match status" value="1"/>
</dbReference>
<dbReference type="EMBL" id="KZ858981">
    <property type="protein sequence ID" value="RDW26365.1"/>
    <property type="molecule type" value="Genomic_DNA"/>
</dbReference>
<name>A0A371C7U0_YARLL</name>
<evidence type="ECO:0000256" key="9">
    <source>
        <dbReference type="SAM" id="MobiDB-lite"/>
    </source>
</evidence>
<evidence type="ECO:0000256" key="5">
    <source>
        <dbReference type="ARBA" id="ARBA00022806"/>
    </source>
</evidence>
<dbReference type="CDD" id="cd18787">
    <property type="entry name" value="SF2_C_DEAD"/>
    <property type="match status" value="1"/>
</dbReference>
<evidence type="ECO:0000256" key="7">
    <source>
        <dbReference type="ARBA" id="ARBA00023242"/>
    </source>
</evidence>
<dbReference type="VEuPathDB" id="FungiDB:YALI0_C05368g"/>
<keyword evidence="7" id="KW-0539">Nucleus</keyword>
<gene>
    <name evidence="13" type="ORF">B0I71DRAFT_131008</name>
</gene>
<evidence type="ECO:0000256" key="8">
    <source>
        <dbReference type="PROSITE-ProRule" id="PRU00552"/>
    </source>
</evidence>
<evidence type="ECO:0000256" key="1">
    <source>
        <dbReference type="ARBA" id="ARBA00004123"/>
    </source>
</evidence>
<protein>
    <recommendedName>
        <fullName evidence="2">RNA helicase</fullName>
        <ecNumber evidence="2">3.6.4.13</ecNumber>
    </recommendedName>
</protein>
<keyword evidence="6" id="KW-0067">ATP-binding</keyword>
<evidence type="ECO:0000259" key="11">
    <source>
        <dbReference type="PROSITE" id="PS51194"/>
    </source>
</evidence>
<feature type="region of interest" description="Disordered" evidence="9">
    <location>
        <begin position="1"/>
        <end position="150"/>
    </location>
</feature>
<dbReference type="GO" id="GO:0003724">
    <property type="term" value="F:RNA helicase activity"/>
    <property type="evidence" value="ECO:0007669"/>
    <property type="project" value="UniProtKB-EC"/>
</dbReference>
<dbReference type="SMART" id="SM00490">
    <property type="entry name" value="HELICc"/>
    <property type="match status" value="1"/>
</dbReference>
<proteinExistence type="predicted"/>
<reference evidence="13 14" key="1">
    <citation type="submission" date="2018-07" db="EMBL/GenBank/DDBJ databases">
        <title>Draft Genome Assemblies for Five Robust Yarrowia lipolytica Strains Exhibiting High Lipid Production and Pentose Sugar Utilization and Sugar Alcohol Secretion from Undetoxified Lignocellulosic Biomass Hydrolysates.</title>
        <authorList>
            <consortium name="DOE Joint Genome Institute"/>
            <person name="Walker C."/>
            <person name="Ryu S."/>
            <person name="Na H."/>
            <person name="Zane M."/>
            <person name="LaButti K."/>
            <person name="Lipzen A."/>
            <person name="Haridas S."/>
            <person name="Barry K."/>
            <person name="Grigoriev I.V."/>
            <person name="Quarterman J."/>
            <person name="Slininger P."/>
            <person name="Dien B."/>
            <person name="Trinh C.T."/>
        </authorList>
    </citation>
    <scope>NUCLEOTIDE SEQUENCE [LARGE SCALE GENOMIC DNA]</scope>
    <source>
        <strain evidence="13 14">YB392</strain>
    </source>
</reference>
<feature type="compositionally biased region" description="Basic and acidic residues" evidence="9">
    <location>
        <begin position="27"/>
        <end position="51"/>
    </location>
</feature>
<evidence type="ECO:0000256" key="2">
    <source>
        <dbReference type="ARBA" id="ARBA00012552"/>
    </source>
</evidence>
<feature type="domain" description="Helicase ATP-binding" evidence="10">
    <location>
        <begin position="292"/>
        <end position="478"/>
    </location>
</feature>
<dbReference type="PROSITE" id="PS00039">
    <property type="entry name" value="DEAD_ATP_HELICASE"/>
    <property type="match status" value="1"/>
</dbReference>
<dbReference type="InterPro" id="IPR014001">
    <property type="entry name" value="Helicase_ATP-bd"/>
</dbReference>
<keyword evidence="4" id="KW-0378">Hydrolase</keyword>
<dbReference type="GO" id="GO:0005524">
    <property type="term" value="F:ATP binding"/>
    <property type="evidence" value="ECO:0007669"/>
    <property type="project" value="UniProtKB-KW"/>
</dbReference>
<keyword evidence="5 13" id="KW-0347">Helicase</keyword>
<evidence type="ECO:0000313" key="13">
    <source>
        <dbReference type="EMBL" id="RDW26365.1"/>
    </source>
</evidence>
<comment type="subcellular location">
    <subcellularLocation>
        <location evidence="1">Nucleus</location>
    </subcellularLocation>
</comment>
<feature type="compositionally biased region" description="Low complexity" evidence="9">
    <location>
        <begin position="7"/>
        <end position="25"/>
    </location>
</feature>
<evidence type="ECO:0000259" key="10">
    <source>
        <dbReference type="PROSITE" id="PS51192"/>
    </source>
</evidence>
<feature type="compositionally biased region" description="Basic and acidic residues" evidence="9">
    <location>
        <begin position="112"/>
        <end position="126"/>
    </location>
</feature>
<dbReference type="AlphaFoldDB" id="A0A371C7U0"/>
<sequence>MSETSSTSQVTGTTPNTTNATPSQAEIDAKKAAKLAKVAEWKRKKELERSKSASASPAPSTAPASPKAGFSMSGLSGLRKATDQGQVKRKMFFGGDSDEEDAGRKPAKLLKKLGEKEGSGKSEGKGRGGSQSEAKNASEKNGAASEPAEVDPLDAYMSSLTLPTTTSVSIADSTPLENLNVWEQVDTLEKSQDPTLDLSALSKRKEIAIVDHSKQVYEDFRRQFYVESSELADMTEAETNELRLSLDGIKIRGKDCPKPISKWTQLGLPGPTMGVLNDLRYDKPTSIQAQAIPAVMSGRDVISVAKTGSGKTLAFLLPMLRHIKHRVGVETHTTTLSGASSHPLGVIITPTRELCVQIYRDLRPFLAALELTAVCAYGGSPIKDQIAALKKGTHIIVCTPGRMIDLLAANQGRVLSLSRVTFLVIDEADRMFDMGFEPQVLKLTQSIRPDRQTVLFSATFPKKMEQLARRVLSKRSSDSLGPIEIIVGARSVVASEITQFVEVFQNEKSKFPRLLEVLGKYFAQGFFDEQSEGRVGTGESAATPIPNPKCLIFVERQESADSLLKELIQSGYPCLSIHGGKEQADRDQAISDFKSGLVSVLIATSVAARGLDVKGLGLVVNWDSPNHMEDYVHRVGRTGRAGQKGTALTFLLSDQERLAAEISRAIKSSGNAPPAPVQLMTERFEFKVRSGTEKRHMYGFSGKGLERLQDERDATREHERRAYEGDEAGEAETESSTPAASTANTDIIPKPVIVVTPPDSKSPTTAYHTTLQINDFPQQARYRASSNTSVSRVIANTGCSITAKGEYYPPGRIPGPKDEPKLFILIEGTSERAVKLAHHELSELLVSGLVKGARYQV</sequence>
<dbReference type="PANTHER" id="PTHR47958">
    <property type="entry name" value="ATP-DEPENDENT RNA HELICASE DBP3"/>
    <property type="match status" value="1"/>
</dbReference>
<dbReference type="InterPro" id="IPR027417">
    <property type="entry name" value="P-loop_NTPase"/>
</dbReference>
<evidence type="ECO:0000256" key="4">
    <source>
        <dbReference type="ARBA" id="ARBA00022801"/>
    </source>
</evidence>
<dbReference type="PROSITE" id="PS51195">
    <property type="entry name" value="Q_MOTIF"/>
    <property type="match status" value="1"/>
</dbReference>